<sequence>MENKDQRLEIRIPQQQLAEVDAIIDSIDPRFKPSRSDVVRSFIAQGIDRHYGRGGQVQDTLPLGQRITLFFQICQQQQMQYALESKRPPVLGQRRGHNSNITPEVLVRQVYLQRMFWFFELNRSSLAAIDGVLTCDEVLSLMEPEPGREVCAEVNGVAQLLAMFSQIEAVLQRAEEQGSYTDVQEKLTLIRHYMSRCHIPRRFDGYPETWGRHNQIAALMQWVDEGKAGSAGCRGYGSRIFTRHSEDADAGRQYALMLQVYQDITGDGGNLDLERLIDMVQDRRLDFSTPA</sequence>
<evidence type="ECO:0000313" key="1">
    <source>
        <dbReference type="EMBL" id="QBQ66479.1"/>
    </source>
</evidence>
<keyword evidence="1" id="KW-0614">Plasmid</keyword>
<reference evidence="1" key="1">
    <citation type="submission" date="2018-09" db="EMBL/GenBank/DDBJ databases">
        <authorList>
            <person name="Yuan Q."/>
            <person name="Jiang X."/>
            <person name="Jing Y."/>
            <person name="Cheng Q."/>
            <person name="Zhou D."/>
        </authorList>
    </citation>
    <scope>NUCLEOTIDE SEQUENCE</scope>
    <source>
        <strain evidence="1">150707804</strain>
        <plasmid evidence="1">p707804-3FII</plasmid>
    </source>
</reference>
<evidence type="ECO:0008006" key="2">
    <source>
        <dbReference type="Google" id="ProtNLM"/>
    </source>
</evidence>
<name>A0A482M177_9ENTR</name>
<dbReference type="AlphaFoldDB" id="A0A482M177"/>
<geneLocation type="plasmid" evidence="1">
    <name>p707804-3FII</name>
</geneLocation>
<organism evidence="1">
    <name type="scientific">Leclercia adecarboxylata</name>
    <dbReference type="NCBI Taxonomy" id="83655"/>
    <lineage>
        <taxon>Bacteria</taxon>
        <taxon>Pseudomonadati</taxon>
        <taxon>Pseudomonadota</taxon>
        <taxon>Gammaproteobacteria</taxon>
        <taxon>Enterobacterales</taxon>
        <taxon>Enterobacteriaceae</taxon>
        <taxon>Leclercia</taxon>
    </lineage>
</organism>
<dbReference type="EMBL" id="MH909329">
    <property type="protein sequence ID" value="QBQ66479.1"/>
    <property type="molecule type" value="Genomic_DNA"/>
</dbReference>
<protein>
    <recommendedName>
        <fullName evidence="2">Ribbon-helix-helix protein, CopG family</fullName>
    </recommendedName>
</protein>
<dbReference type="RefSeq" id="WP_045341886.1">
    <property type="nucleotide sequence ID" value="NZ_MH909329.1"/>
</dbReference>
<proteinExistence type="predicted"/>
<accession>A0A482M177</accession>